<evidence type="ECO:0000313" key="1">
    <source>
        <dbReference type="EMBL" id="MBB4861893.1"/>
    </source>
</evidence>
<organism evidence="1 2">
    <name type="scientific">Pseudomonas nitroreducens</name>
    <dbReference type="NCBI Taxonomy" id="46680"/>
    <lineage>
        <taxon>Bacteria</taxon>
        <taxon>Pseudomonadati</taxon>
        <taxon>Pseudomonadota</taxon>
        <taxon>Gammaproteobacteria</taxon>
        <taxon>Pseudomonadales</taxon>
        <taxon>Pseudomonadaceae</taxon>
        <taxon>Pseudomonas</taxon>
    </lineage>
</organism>
<reference evidence="1 2" key="1">
    <citation type="submission" date="2020-08" db="EMBL/GenBank/DDBJ databases">
        <title>Functional genomics of gut bacteria from endangered species of beetles.</title>
        <authorList>
            <person name="Carlos-Shanley C."/>
        </authorList>
    </citation>
    <scope>NUCLEOTIDE SEQUENCE [LARGE SCALE GENOMIC DNA]</scope>
    <source>
        <strain evidence="1 2">S00179</strain>
    </source>
</reference>
<accession>A0A7W7NYM8</accession>
<dbReference type="EMBL" id="JACHLI010000002">
    <property type="protein sequence ID" value="MBB4861893.1"/>
    <property type="molecule type" value="Genomic_DNA"/>
</dbReference>
<name>A0A7W7NYM8_PSENT</name>
<gene>
    <name evidence="1" type="ORF">HNP46_000730</name>
</gene>
<dbReference type="RefSeq" id="WP_184586137.1">
    <property type="nucleotide sequence ID" value="NZ_JACHLI010000002.1"/>
</dbReference>
<comment type="caution">
    <text evidence="1">The sequence shown here is derived from an EMBL/GenBank/DDBJ whole genome shotgun (WGS) entry which is preliminary data.</text>
</comment>
<proteinExistence type="predicted"/>
<sequence>MPTAPLLSRTAQGHLSLDMEDDPGNLWPALLEHLHTRGASGIEHDHMGSALDASIGPHFRLGAVMLRSGWDNWSGYYLMADSSAGDALLQELYTWLLTQPV</sequence>
<dbReference type="Proteomes" id="UP000566995">
    <property type="component" value="Unassembled WGS sequence"/>
</dbReference>
<protein>
    <submittedName>
        <fullName evidence="1">Uncharacterized protein</fullName>
    </submittedName>
</protein>
<dbReference type="AlphaFoldDB" id="A0A7W7NYM8"/>
<evidence type="ECO:0000313" key="2">
    <source>
        <dbReference type="Proteomes" id="UP000566995"/>
    </source>
</evidence>